<sequence length="458" mass="49202">MHIPRKHYEMDMTSGPLLGKIVRFSLPLMATGVLQLLYNAADIVVVGQFAGSSALAAVGSTGALINLIVSVFMGLSTGVSVAVARHYGAGQYKDVSETVHTAVALSLICGTVVGVFGLLTASSLLQWMGTPENVLDAASLYMRILFIGMPVNMLYNFGAAVLRAVGDTRRPLIYLSISGMVNVLLNLVFVILFHMDVEGVAIATVVSQVISAVLVTMCLIRSEGSIRLFPRKIRVHVSKLWPIARIGLPAGVQGSIFSVSNVLIQSSINSFGSLAMAGNTAGANLEGFISTAMNAFSQAALTFSSQNMGARKPERIRHIVLTCTALVTGMGILLGLALYAFGDPLLSIYVSGEENVFSYGMTRITYCSAFVFLCGLMDLFACEMRGLGYSVLPMVVSILGACVFRIIWIYTVFAASPTLPTLYISYPISWALTSMTHIVCFLVVRRKQRREFAKEALA</sequence>
<dbReference type="PANTHER" id="PTHR43549:SF3">
    <property type="entry name" value="MULTIDRUG RESISTANCE PROTEIN YPNP-RELATED"/>
    <property type="match status" value="1"/>
</dbReference>
<feature type="transmembrane region" description="Helical" evidence="7">
    <location>
        <begin position="172"/>
        <end position="193"/>
    </location>
</feature>
<keyword evidence="5 7" id="KW-1133">Transmembrane helix</keyword>
<evidence type="ECO:0000256" key="1">
    <source>
        <dbReference type="ARBA" id="ARBA00004651"/>
    </source>
</evidence>
<evidence type="ECO:0000256" key="6">
    <source>
        <dbReference type="ARBA" id="ARBA00023136"/>
    </source>
</evidence>
<dbReference type="Proteomes" id="UP000886819">
    <property type="component" value="Unassembled WGS sequence"/>
</dbReference>
<feature type="transmembrane region" description="Helical" evidence="7">
    <location>
        <begin position="319"/>
        <end position="341"/>
    </location>
</feature>
<dbReference type="PIRSF" id="PIRSF006603">
    <property type="entry name" value="DinF"/>
    <property type="match status" value="1"/>
</dbReference>
<evidence type="ECO:0000313" key="8">
    <source>
        <dbReference type="EMBL" id="HIQ63121.1"/>
    </source>
</evidence>
<evidence type="ECO:0000256" key="3">
    <source>
        <dbReference type="ARBA" id="ARBA00022475"/>
    </source>
</evidence>
<gene>
    <name evidence="8" type="ORF">IAA66_05980</name>
</gene>
<dbReference type="NCBIfam" id="TIGR00797">
    <property type="entry name" value="matE"/>
    <property type="match status" value="1"/>
</dbReference>
<evidence type="ECO:0000256" key="2">
    <source>
        <dbReference type="ARBA" id="ARBA00022448"/>
    </source>
</evidence>
<feature type="transmembrane region" description="Helical" evidence="7">
    <location>
        <begin position="199"/>
        <end position="220"/>
    </location>
</feature>
<dbReference type="EMBL" id="DVFI01000091">
    <property type="protein sequence ID" value="HIQ63121.1"/>
    <property type="molecule type" value="Genomic_DNA"/>
</dbReference>
<feature type="transmembrane region" description="Helical" evidence="7">
    <location>
        <begin position="140"/>
        <end position="165"/>
    </location>
</feature>
<dbReference type="CDD" id="cd13138">
    <property type="entry name" value="MATE_yoeA_like"/>
    <property type="match status" value="1"/>
</dbReference>
<keyword evidence="3" id="KW-1003">Cell membrane</keyword>
<evidence type="ECO:0000313" key="9">
    <source>
        <dbReference type="Proteomes" id="UP000886819"/>
    </source>
</evidence>
<feature type="transmembrane region" description="Helical" evidence="7">
    <location>
        <begin position="21"/>
        <end position="41"/>
    </location>
</feature>
<dbReference type="InterPro" id="IPR048279">
    <property type="entry name" value="MdtK-like"/>
</dbReference>
<comment type="caution">
    <text evidence="8">The sequence shown here is derived from an EMBL/GenBank/DDBJ whole genome shotgun (WGS) entry which is preliminary data.</text>
</comment>
<evidence type="ECO:0000256" key="7">
    <source>
        <dbReference type="SAM" id="Phobius"/>
    </source>
</evidence>
<feature type="transmembrane region" description="Helical" evidence="7">
    <location>
        <begin position="361"/>
        <end position="380"/>
    </location>
</feature>
<dbReference type="GO" id="GO:0005886">
    <property type="term" value="C:plasma membrane"/>
    <property type="evidence" value="ECO:0007669"/>
    <property type="project" value="UniProtKB-SubCell"/>
</dbReference>
<evidence type="ECO:0000256" key="4">
    <source>
        <dbReference type="ARBA" id="ARBA00022692"/>
    </source>
</evidence>
<keyword evidence="2" id="KW-0813">Transport</keyword>
<organism evidence="8 9">
    <name type="scientific">Candidatus Avichristensenella intestinipullorum</name>
    <dbReference type="NCBI Taxonomy" id="2840693"/>
    <lineage>
        <taxon>Bacteria</taxon>
        <taxon>Bacillati</taxon>
        <taxon>Bacillota</taxon>
        <taxon>Clostridia</taxon>
        <taxon>Candidatus Avichristensenella</taxon>
    </lineage>
</organism>
<reference evidence="8" key="1">
    <citation type="submission" date="2020-10" db="EMBL/GenBank/DDBJ databases">
        <authorList>
            <person name="Gilroy R."/>
        </authorList>
    </citation>
    <scope>NUCLEOTIDE SEQUENCE</scope>
    <source>
        <strain evidence="8">ChiHile30-977</strain>
    </source>
</reference>
<comment type="subcellular location">
    <subcellularLocation>
        <location evidence="1">Cell membrane</location>
        <topology evidence="1">Multi-pass membrane protein</topology>
    </subcellularLocation>
</comment>
<evidence type="ECO:0000256" key="5">
    <source>
        <dbReference type="ARBA" id="ARBA00022989"/>
    </source>
</evidence>
<dbReference type="PANTHER" id="PTHR43549">
    <property type="entry name" value="MULTIDRUG RESISTANCE PROTEIN YPNP-RELATED"/>
    <property type="match status" value="1"/>
</dbReference>
<feature type="transmembrane region" description="Helical" evidence="7">
    <location>
        <begin position="423"/>
        <end position="444"/>
    </location>
</feature>
<keyword evidence="6 7" id="KW-0472">Membrane</keyword>
<name>A0A9D0YXA9_9FIRM</name>
<protein>
    <submittedName>
        <fullName evidence="8">MATE family efflux transporter</fullName>
    </submittedName>
</protein>
<dbReference type="GO" id="GO:0042910">
    <property type="term" value="F:xenobiotic transmembrane transporter activity"/>
    <property type="evidence" value="ECO:0007669"/>
    <property type="project" value="InterPro"/>
</dbReference>
<reference evidence="8" key="2">
    <citation type="journal article" date="2021" name="PeerJ">
        <title>Extensive microbial diversity within the chicken gut microbiome revealed by metagenomics and culture.</title>
        <authorList>
            <person name="Gilroy R."/>
            <person name="Ravi A."/>
            <person name="Getino M."/>
            <person name="Pursley I."/>
            <person name="Horton D.L."/>
            <person name="Alikhan N.F."/>
            <person name="Baker D."/>
            <person name="Gharbi K."/>
            <person name="Hall N."/>
            <person name="Watson M."/>
            <person name="Adriaenssens E.M."/>
            <person name="Foster-Nyarko E."/>
            <person name="Jarju S."/>
            <person name="Secka A."/>
            <person name="Antonio M."/>
            <person name="Oren A."/>
            <person name="Chaudhuri R.R."/>
            <person name="La Ragione R."/>
            <person name="Hildebrand F."/>
            <person name="Pallen M.J."/>
        </authorList>
    </citation>
    <scope>NUCLEOTIDE SEQUENCE</scope>
    <source>
        <strain evidence="8">ChiHile30-977</strain>
    </source>
</reference>
<dbReference type="AlphaFoldDB" id="A0A9D0YXA9"/>
<keyword evidence="4 7" id="KW-0812">Transmembrane</keyword>
<dbReference type="InterPro" id="IPR052031">
    <property type="entry name" value="Membrane_Transporter-Flippase"/>
</dbReference>
<dbReference type="InterPro" id="IPR002528">
    <property type="entry name" value="MATE_fam"/>
</dbReference>
<feature type="transmembrane region" description="Helical" evidence="7">
    <location>
        <begin position="103"/>
        <end position="128"/>
    </location>
</feature>
<accession>A0A9D0YXA9</accession>
<dbReference type="Pfam" id="PF01554">
    <property type="entry name" value="MatE"/>
    <property type="match status" value="2"/>
</dbReference>
<feature type="transmembrane region" description="Helical" evidence="7">
    <location>
        <begin position="387"/>
        <end position="411"/>
    </location>
</feature>
<proteinExistence type="predicted"/>
<feature type="transmembrane region" description="Helical" evidence="7">
    <location>
        <begin position="61"/>
        <end position="83"/>
    </location>
</feature>
<dbReference type="GO" id="GO:0015297">
    <property type="term" value="F:antiporter activity"/>
    <property type="evidence" value="ECO:0007669"/>
    <property type="project" value="InterPro"/>
</dbReference>